<dbReference type="InterPro" id="IPR036249">
    <property type="entry name" value="Thioredoxin-like_sf"/>
</dbReference>
<dbReference type="PROSITE" id="PS50405">
    <property type="entry name" value="GST_CTER"/>
    <property type="match status" value="1"/>
</dbReference>
<dbReference type="InterPro" id="IPR040079">
    <property type="entry name" value="Glutathione_S-Trfase"/>
</dbReference>
<dbReference type="SFLD" id="SFLDS00019">
    <property type="entry name" value="Glutathione_Transferase_(cytos"/>
    <property type="match status" value="1"/>
</dbReference>
<reference evidence="3" key="1">
    <citation type="journal article" date="2020" name="Fungal Divers.">
        <title>Resolving the Mortierellaceae phylogeny through synthesis of multi-gene phylogenetics and phylogenomics.</title>
        <authorList>
            <person name="Vandepol N."/>
            <person name="Liber J."/>
            <person name="Desiro A."/>
            <person name="Na H."/>
            <person name="Kennedy M."/>
            <person name="Barry K."/>
            <person name="Grigoriev I.V."/>
            <person name="Miller A.N."/>
            <person name="O'Donnell K."/>
            <person name="Stajich J.E."/>
            <person name="Bonito G."/>
        </authorList>
    </citation>
    <scope>NUCLEOTIDE SEQUENCE</scope>
    <source>
        <strain evidence="3">NRRL 28262</strain>
    </source>
</reference>
<gene>
    <name evidence="3" type="ORF">BGZ95_007541</name>
</gene>
<evidence type="ECO:0000259" key="1">
    <source>
        <dbReference type="PROSITE" id="PS50404"/>
    </source>
</evidence>
<keyword evidence="4" id="KW-1185">Reference proteome</keyword>
<feature type="domain" description="GST C-terminal" evidence="2">
    <location>
        <begin position="113"/>
        <end position="266"/>
    </location>
</feature>
<dbReference type="PROSITE" id="PS50404">
    <property type="entry name" value="GST_NTER"/>
    <property type="match status" value="1"/>
</dbReference>
<evidence type="ECO:0000259" key="2">
    <source>
        <dbReference type="PROSITE" id="PS50405"/>
    </source>
</evidence>
<dbReference type="AlphaFoldDB" id="A0AAD4DFF7"/>
<name>A0AAD4DFF7_9FUNG</name>
<dbReference type="GO" id="GO:0004364">
    <property type="term" value="F:glutathione transferase activity"/>
    <property type="evidence" value="ECO:0007669"/>
    <property type="project" value="TreeGrafter"/>
</dbReference>
<dbReference type="Proteomes" id="UP001194580">
    <property type="component" value="Unassembled WGS sequence"/>
</dbReference>
<dbReference type="InterPro" id="IPR010987">
    <property type="entry name" value="Glutathione-S-Trfase_C-like"/>
</dbReference>
<comment type="caution">
    <text evidence="3">The sequence shown here is derived from an EMBL/GenBank/DDBJ whole genome shotgun (WGS) entry which is preliminary data.</text>
</comment>
<dbReference type="PANTHER" id="PTHR11571:SF150">
    <property type="entry name" value="GLUTATHIONE S-TRANSFERASE"/>
    <property type="match status" value="1"/>
</dbReference>
<dbReference type="SUPFAM" id="SSF47616">
    <property type="entry name" value="GST C-terminal domain-like"/>
    <property type="match status" value="1"/>
</dbReference>
<accession>A0AAD4DFF7</accession>
<dbReference type="InterPro" id="IPR036282">
    <property type="entry name" value="Glutathione-S-Trfase_C_sf"/>
</dbReference>
<dbReference type="Gene3D" id="3.40.30.10">
    <property type="entry name" value="Glutaredoxin"/>
    <property type="match status" value="1"/>
</dbReference>
<proteinExistence type="predicted"/>
<dbReference type="InterPro" id="IPR004046">
    <property type="entry name" value="GST_C"/>
</dbReference>
<dbReference type="SUPFAM" id="SSF52833">
    <property type="entry name" value="Thioredoxin-like"/>
    <property type="match status" value="1"/>
</dbReference>
<protein>
    <recommendedName>
        <fullName evidence="5">Glutathione S-transferase</fullName>
    </recommendedName>
</protein>
<organism evidence="3 4">
    <name type="scientific">Linnemannia exigua</name>
    <dbReference type="NCBI Taxonomy" id="604196"/>
    <lineage>
        <taxon>Eukaryota</taxon>
        <taxon>Fungi</taxon>
        <taxon>Fungi incertae sedis</taxon>
        <taxon>Mucoromycota</taxon>
        <taxon>Mortierellomycotina</taxon>
        <taxon>Mortierellomycetes</taxon>
        <taxon>Mortierellales</taxon>
        <taxon>Mortierellaceae</taxon>
        <taxon>Linnemannia</taxon>
    </lineage>
</organism>
<dbReference type="Gene3D" id="1.20.1050.10">
    <property type="match status" value="1"/>
</dbReference>
<dbReference type="InterPro" id="IPR004045">
    <property type="entry name" value="Glutathione_S-Trfase_N"/>
</dbReference>
<dbReference type="PANTHER" id="PTHR11571">
    <property type="entry name" value="GLUTATHIONE S-TRANSFERASE"/>
    <property type="match status" value="1"/>
</dbReference>
<dbReference type="EMBL" id="JAAAIL010000371">
    <property type="protein sequence ID" value="KAG0276434.1"/>
    <property type="molecule type" value="Genomic_DNA"/>
</dbReference>
<feature type="domain" description="GST N-terminal" evidence="1">
    <location>
        <begin position="26"/>
        <end position="111"/>
    </location>
</feature>
<evidence type="ECO:0000313" key="3">
    <source>
        <dbReference type="EMBL" id="KAG0276434.1"/>
    </source>
</evidence>
<evidence type="ECO:0008006" key="5">
    <source>
        <dbReference type="Google" id="ProtNLM"/>
    </source>
</evidence>
<dbReference type="GO" id="GO:0006749">
    <property type="term" value="P:glutathione metabolic process"/>
    <property type="evidence" value="ECO:0007669"/>
    <property type="project" value="TreeGrafter"/>
</dbReference>
<evidence type="ECO:0000313" key="4">
    <source>
        <dbReference type="Proteomes" id="UP001194580"/>
    </source>
</evidence>
<sequence>MSAPILPVVTKASSKILQKSLKRTNSSYQLAYFNFHGRAESIRYLLAYAGVPWKEIVFGHPTDAEWKRNRPKTPYKCLPVLYETAESGAELEFSEVSPIERYLARQFRIHGADRWARFQVEQAVSSIDNCQVLYHYKVLLSNWPSNSDSHGKRAQKRERRAEEANRFYEMGLKNFVDIHEARLKDNGGGSGYYVGRKTTLADLRATLLIDRLLLLRPEGANPVPLSKEKTPNLWKVRESVHQIPAISQWRESARYQELDTLTKKYFGMTDGVTEFKI</sequence>
<dbReference type="CDD" id="cd03039">
    <property type="entry name" value="GST_N_Sigma_like"/>
    <property type="match status" value="1"/>
</dbReference>
<dbReference type="Pfam" id="PF14497">
    <property type="entry name" value="GST_C_3"/>
    <property type="match status" value="1"/>
</dbReference>
<dbReference type="InterPro" id="IPR050213">
    <property type="entry name" value="GST_superfamily"/>
</dbReference>